<name>A0ABD2J8I6_9BILA</name>
<gene>
    <name evidence="1" type="ORF">niasHT_030961</name>
</gene>
<sequence>MLIAVDIGLCSVINAIAEAVIINHHPALKRRFIYLFDKFFSCHGHGQVSDSFVTNTTTKSTNADIIHGFNEHFKMLELQWK</sequence>
<evidence type="ECO:0000313" key="2">
    <source>
        <dbReference type="Proteomes" id="UP001620626"/>
    </source>
</evidence>
<evidence type="ECO:0000313" key="1">
    <source>
        <dbReference type="EMBL" id="KAL3086882.1"/>
    </source>
</evidence>
<protein>
    <submittedName>
        <fullName evidence="1">Uncharacterized protein</fullName>
    </submittedName>
</protein>
<keyword evidence="2" id="KW-1185">Reference proteome</keyword>
<accession>A0ABD2J8I6</accession>
<organism evidence="1 2">
    <name type="scientific">Heterodera trifolii</name>
    <dbReference type="NCBI Taxonomy" id="157864"/>
    <lineage>
        <taxon>Eukaryota</taxon>
        <taxon>Metazoa</taxon>
        <taxon>Ecdysozoa</taxon>
        <taxon>Nematoda</taxon>
        <taxon>Chromadorea</taxon>
        <taxon>Rhabditida</taxon>
        <taxon>Tylenchina</taxon>
        <taxon>Tylenchomorpha</taxon>
        <taxon>Tylenchoidea</taxon>
        <taxon>Heteroderidae</taxon>
        <taxon>Heteroderinae</taxon>
        <taxon>Heterodera</taxon>
    </lineage>
</organism>
<dbReference type="AlphaFoldDB" id="A0ABD2J8I6"/>
<reference evidence="1 2" key="1">
    <citation type="submission" date="2024-10" db="EMBL/GenBank/DDBJ databases">
        <authorList>
            <person name="Kim D."/>
        </authorList>
    </citation>
    <scope>NUCLEOTIDE SEQUENCE [LARGE SCALE GENOMIC DNA]</scope>
    <source>
        <strain evidence="1">BH-2024</strain>
    </source>
</reference>
<dbReference type="EMBL" id="JBICBT010001030">
    <property type="protein sequence ID" value="KAL3086882.1"/>
    <property type="molecule type" value="Genomic_DNA"/>
</dbReference>
<comment type="caution">
    <text evidence="1">The sequence shown here is derived from an EMBL/GenBank/DDBJ whole genome shotgun (WGS) entry which is preliminary data.</text>
</comment>
<proteinExistence type="predicted"/>
<dbReference type="Proteomes" id="UP001620626">
    <property type="component" value="Unassembled WGS sequence"/>
</dbReference>